<protein>
    <submittedName>
        <fullName evidence="1">Uncharacterized protein</fullName>
    </submittedName>
</protein>
<dbReference type="EMBL" id="JAADJZ010000003">
    <property type="protein sequence ID" value="KAF2876839.1"/>
    <property type="molecule type" value="Genomic_DNA"/>
</dbReference>
<proteinExistence type="predicted"/>
<comment type="caution">
    <text evidence="1">The sequence shown here is derived from an EMBL/GenBank/DDBJ whole genome shotgun (WGS) entry which is preliminary data.</text>
</comment>
<dbReference type="AlphaFoldDB" id="A0A7C8MGB1"/>
<reference evidence="1 2" key="1">
    <citation type="submission" date="2020-01" db="EMBL/GenBank/DDBJ databases">
        <authorList>
            <consortium name="DOE Joint Genome Institute"/>
            <person name="Haridas S."/>
            <person name="Albert R."/>
            <person name="Binder M."/>
            <person name="Bloem J."/>
            <person name="Labutti K."/>
            <person name="Salamov A."/>
            <person name="Andreopoulos B."/>
            <person name="Baker S.E."/>
            <person name="Barry K."/>
            <person name="Bills G."/>
            <person name="Bluhm B.H."/>
            <person name="Cannon C."/>
            <person name="Castanera R."/>
            <person name="Culley D.E."/>
            <person name="Daum C."/>
            <person name="Ezra D."/>
            <person name="Gonzalez J.B."/>
            <person name="Henrissat B."/>
            <person name="Kuo A."/>
            <person name="Liang C."/>
            <person name="Lipzen A."/>
            <person name="Lutzoni F."/>
            <person name="Magnuson J."/>
            <person name="Mondo S."/>
            <person name="Nolan M."/>
            <person name="Ohm R."/>
            <person name="Pangilinan J."/>
            <person name="Park H.-J.H."/>
            <person name="Ramirez L."/>
            <person name="Alfaro M."/>
            <person name="Sun H."/>
            <person name="Tritt A."/>
            <person name="Yoshinaga Y."/>
            <person name="Zwiers L.-H.L."/>
            <person name="Turgeon B.G."/>
            <person name="Goodwin S.B."/>
            <person name="Spatafora J.W."/>
            <person name="Crous P.W."/>
            <person name="Grigoriev I.V."/>
        </authorList>
    </citation>
    <scope>NUCLEOTIDE SEQUENCE [LARGE SCALE GENOMIC DNA]</scope>
    <source>
        <strain evidence="1 2">CBS 611.86</strain>
    </source>
</reference>
<organism evidence="1 2">
    <name type="scientific">Massariosphaeria phaeospora</name>
    <dbReference type="NCBI Taxonomy" id="100035"/>
    <lineage>
        <taxon>Eukaryota</taxon>
        <taxon>Fungi</taxon>
        <taxon>Dikarya</taxon>
        <taxon>Ascomycota</taxon>
        <taxon>Pezizomycotina</taxon>
        <taxon>Dothideomycetes</taxon>
        <taxon>Pleosporomycetidae</taxon>
        <taxon>Pleosporales</taxon>
        <taxon>Pleosporales incertae sedis</taxon>
        <taxon>Massariosphaeria</taxon>
    </lineage>
</organism>
<name>A0A7C8MGB1_9PLEO</name>
<keyword evidence="2" id="KW-1185">Reference proteome</keyword>
<gene>
    <name evidence="1" type="ORF">BDV95DRAFT_602800</name>
</gene>
<evidence type="ECO:0000313" key="2">
    <source>
        <dbReference type="Proteomes" id="UP000481861"/>
    </source>
</evidence>
<accession>A0A7C8MGB1</accession>
<evidence type="ECO:0000313" key="1">
    <source>
        <dbReference type="EMBL" id="KAF2876839.1"/>
    </source>
</evidence>
<sequence length="197" mass="22255">MSTLFDCTVPSPFLDEDPYKRIRGLQQNCLLAPHCDFQHPPPHTLEVHTSNPDLPFSFRTNTPTRTSASVSEPEYFNLTSSRPNTPLYTPLSTPPSSPSLKPAPLHFHLVREPTAPRSQIRLSPFGKQDAEATAIVYERALEHDGAHNAVMRPSKMDPETPFEEQQWRAEKYERALMVSMPHIVKAIDEITDGSREP</sequence>
<dbReference type="Proteomes" id="UP000481861">
    <property type="component" value="Unassembled WGS sequence"/>
</dbReference>